<dbReference type="EMBL" id="CP064942">
    <property type="protein sequence ID" value="QPH53317.1"/>
    <property type="molecule type" value="Genomic_DNA"/>
</dbReference>
<proteinExistence type="predicted"/>
<sequence>MTVQRAAGWAELRARVASVDPSEILPAGVAIRNHPTFFPALAHYTKTVFPIMENQVRDGKILCQLSRFSALCFVIYLDETADPGDPRGGATATRLKEILAQAPYATKSWIRSALRAFEHADMVEAIPMEADRRMRRYKPTPRLIEIGRTGLLTIVEALHQLEPFDRTPEEIVGQPKVVEAHAIALIELLMQHGFSTLPHFPHVLEMLSPDYGHLICSKLIGGIRITLEGEYLSDVPFGELSERFGVSRAHIRNVLSYAAEQGKLEHAVRGGHTIRLDPAFAENWLTYAATDLALHRFVIENIVPERLPA</sequence>
<protein>
    <submittedName>
        <fullName evidence="1">Uncharacterized protein</fullName>
    </submittedName>
</protein>
<dbReference type="RefSeq" id="WP_196102527.1">
    <property type="nucleotide sequence ID" value="NZ_CP064942.1"/>
</dbReference>
<organism evidence="1 2">
    <name type="scientific">Pontivivens ytuae</name>
    <dbReference type="NCBI Taxonomy" id="2789856"/>
    <lineage>
        <taxon>Bacteria</taxon>
        <taxon>Pseudomonadati</taxon>
        <taxon>Pseudomonadota</taxon>
        <taxon>Alphaproteobacteria</taxon>
        <taxon>Rhodobacterales</taxon>
        <taxon>Paracoccaceae</taxon>
        <taxon>Pontivivens</taxon>
    </lineage>
</organism>
<gene>
    <name evidence="1" type="ORF">I0K15_16220</name>
</gene>
<dbReference type="Proteomes" id="UP000594800">
    <property type="component" value="Chromosome"/>
</dbReference>
<reference evidence="1 2" key="1">
    <citation type="submission" date="2020-11" db="EMBL/GenBank/DDBJ databases">
        <title>Description of Pontivivens ytuae sp. nov. isolated from deep sea sediment of Mariana Trench.</title>
        <authorList>
            <person name="Wang Z."/>
            <person name="Sun Q.-L."/>
            <person name="Xu X.-D."/>
            <person name="Tang Y.-Z."/>
            <person name="Zhang J."/>
        </authorList>
    </citation>
    <scope>NUCLEOTIDE SEQUENCE [LARGE SCALE GENOMIC DNA]</scope>
    <source>
        <strain evidence="1 2">MT2928</strain>
    </source>
</reference>
<dbReference type="AlphaFoldDB" id="A0A7S9QCE9"/>
<evidence type="ECO:0000313" key="2">
    <source>
        <dbReference type="Proteomes" id="UP000594800"/>
    </source>
</evidence>
<dbReference type="KEGG" id="poz:I0K15_16220"/>
<evidence type="ECO:0000313" key="1">
    <source>
        <dbReference type="EMBL" id="QPH53317.1"/>
    </source>
</evidence>
<accession>A0A7S9QCE9</accession>
<keyword evidence="2" id="KW-1185">Reference proteome</keyword>
<name>A0A7S9QCE9_9RHOB</name>